<evidence type="ECO:0000313" key="2">
    <source>
        <dbReference type="Proteomes" id="UP000504633"/>
    </source>
</evidence>
<keyword evidence="1" id="KW-0812">Transmembrane</keyword>
<dbReference type="AlphaFoldDB" id="A0A6J1LXR5"/>
<dbReference type="OrthoDB" id="7851226at2759"/>
<dbReference type="RefSeq" id="XP_023170503.2">
    <property type="nucleotide sequence ID" value="XM_023314735.2"/>
</dbReference>
<dbReference type="OMA" id="NGHQAIM"/>
<keyword evidence="1" id="KW-1133">Transmembrane helix</keyword>
<dbReference type="GeneID" id="111599161"/>
<feature type="transmembrane region" description="Helical" evidence="1">
    <location>
        <begin position="164"/>
        <end position="182"/>
    </location>
</feature>
<keyword evidence="2" id="KW-1185">Reference proteome</keyword>
<evidence type="ECO:0000256" key="1">
    <source>
        <dbReference type="SAM" id="Phobius"/>
    </source>
</evidence>
<protein>
    <submittedName>
        <fullName evidence="3">Uncharacterized protein CG31750-like</fullName>
    </submittedName>
</protein>
<keyword evidence="1" id="KW-0472">Membrane</keyword>
<reference evidence="3" key="1">
    <citation type="submission" date="2025-08" db="UniProtKB">
        <authorList>
            <consortium name="RefSeq"/>
        </authorList>
    </citation>
    <scope>IDENTIFICATION</scope>
    <source>
        <strain evidence="3">15085-1641.00</strain>
        <tissue evidence="3">Whole body</tissue>
    </source>
</reference>
<feature type="transmembrane region" description="Helical" evidence="1">
    <location>
        <begin position="384"/>
        <end position="404"/>
    </location>
</feature>
<name>A0A6J1LXR5_DROHY</name>
<dbReference type="KEGG" id="dhe:111599161"/>
<feature type="transmembrane region" description="Helical" evidence="1">
    <location>
        <begin position="194"/>
        <end position="218"/>
    </location>
</feature>
<gene>
    <name evidence="3" type="primary">LOC111599161</name>
</gene>
<dbReference type="Proteomes" id="UP000504633">
    <property type="component" value="Unplaced"/>
</dbReference>
<feature type="transmembrane region" description="Helical" evidence="1">
    <location>
        <begin position="298"/>
        <end position="320"/>
    </location>
</feature>
<sequence length="414" mass="49731">MTARLNRKHREQQSRVYSEEILFHRTVYVLSRILYQICRSCTFGYFNYNPETNKLYICRHENLKKYFTYAVKAMLLFMDYLNYLYVEVKFEAYIFHDCDLVSSGYSFYLEVLNYINVNWHFTKIIVLLHSWKTNESFVSTINKILEIHQNMISSFNKTCFTFDYNILLISSLEFSFTVVQLWNQIMRKKHFLVLKYRIILFEFIYWAYFLYQLILITWHQVLLSSISSCNCRKRNCKRLIKIYKIYFRICEVHGEITQLWLGISGGLFACISLLSADISEELYDVIYQEKSTAEKWKFFLYLKVGNCVAPLLKVFLLGLCTNRIEYLTKFLSQQIYIIELLESGQQNAYTKVLDCQFDCFCLQQHFCPIRNHIWHKGQSINIEFLLLFMWIAFLNAMSNLQYALTEENGINHFY</sequence>
<organism evidence="2 3">
    <name type="scientific">Drosophila hydei</name>
    <name type="common">Fruit fly</name>
    <dbReference type="NCBI Taxonomy" id="7224"/>
    <lineage>
        <taxon>Eukaryota</taxon>
        <taxon>Metazoa</taxon>
        <taxon>Ecdysozoa</taxon>
        <taxon>Arthropoda</taxon>
        <taxon>Hexapoda</taxon>
        <taxon>Insecta</taxon>
        <taxon>Pterygota</taxon>
        <taxon>Neoptera</taxon>
        <taxon>Endopterygota</taxon>
        <taxon>Diptera</taxon>
        <taxon>Brachycera</taxon>
        <taxon>Muscomorpha</taxon>
        <taxon>Ephydroidea</taxon>
        <taxon>Drosophilidae</taxon>
        <taxon>Drosophila</taxon>
    </lineage>
</organism>
<accession>A0A6J1LXR5</accession>
<evidence type="ECO:0000313" key="3">
    <source>
        <dbReference type="RefSeq" id="XP_023170503.2"/>
    </source>
</evidence>
<proteinExistence type="predicted"/>